<dbReference type="InterPro" id="IPR044996">
    <property type="entry name" value="COQ10-like"/>
</dbReference>
<proteinExistence type="inferred from homology"/>
<dbReference type="AlphaFoldDB" id="A0A2Z5V6V8"/>
<sequence length="146" mass="16620">MIMPIIQETLEVPYNVAEMYELVNDIAAYADFLPWCTESKIIKQDEDTIQAKLTLRGGGFSKSFTTSNRLQKDKMVEISLINGPFRHLEGFWAFEPTKKGCKVRLNLEFEFTSPLLAIAFSPVFEKIAQSLTQAFSDRAKQVYGAR</sequence>
<accession>A0A2Z5V6V8</accession>
<evidence type="ECO:0000313" key="4">
    <source>
        <dbReference type="EMBL" id="BBB14717.1"/>
    </source>
</evidence>
<dbReference type="Proteomes" id="UP000282483">
    <property type="component" value="Chromosome"/>
</dbReference>
<organism evidence="4 5">
    <name type="scientific">Candidatus Rickettsiella viridis</name>
    <dbReference type="NCBI Taxonomy" id="676208"/>
    <lineage>
        <taxon>Bacteria</taxon>
        <taxon>Pseudomonadati</taxon>
        <taxon>Pseudomonadota</taxon>
        <taxon>Gammaproteobacteria</taxon>
        <taxon>Legionellales</taxon>
        <taxon>Coxiellaceae</taxon>
        <taxon>Rickettsiella</taxon>
    </lineage>
</organism>
<dbReference type="SUPFAM" id="SSF55961">
    <property type="entry name" value="Bet v1-like"/>
    <property type="match status" value="1"/>
</dbReference>
<evidence type="ECO:0000256" key="2">
    <source>
        <dbReference type="ARBA" id="ARBA00022649"/>
    </source>
</evidence>
<dbReference type="PANTHER" id="PTHR12901">
    <property type="entry name" value="SPERM PROTEIN HOMOLOG"/>
    <property type="match status" value="1"/>
</dbReference>
<dbReference type="Gene3D" id="3.30.530.20">
    <property type="match status" value="1"/>
</dbReference>
<dbReference type="EMBL" id="AP018005">
    <property type="protein sequence ID" value="BBB14717.1"/>
    <property type="molecule type" value="Genomic_DNA"/>
</dbReference>
<evidence type="ECO:0000256" key="1">
    <source>
        <dbReference type="ARBA" id="ARBA00008918"/>
    </source>
</evidence>
<dbReference type="InterPro" id="IPR005031">
    <property type="entry name" value="COQ10_START"/>
</dbReference>
<gene>
    <name evidence="4" type="ORF">RVIR1_01800</name>
</gene>
<dbReference type="GO" id="GO:0048039">
    <property type="term" value="F:ubiquinone binding"/>
    <property type="evidence" value="ECO:0007669"/>
    <property type="project" value="InterPro"/>
</dbReference>
<name>A0A2Z5V6V8_9COXI</name>
<evidence type="ECO:0000259" key="3">
    <source>
        <dbReference type="Pfam" id="PF03364"/>
    </source>
</evidence>
<feature type="domain" description="Coenzyme Q-binding protein COQ10 START" evidence="3">
    <location>
        <begin position="12"/>
        <end position="135"/>
    </location>
</feature>
<dbReference type="KEGG" id="rvi:RVIR1_01800"/>
<comment type="similarity">
    <text evidence="1">Belongs to the ribosome association toxin RatA family.</text>
</comment>
<dbReference type="PANTHER" id="PTHR12901:SF10">
    <property type="entry name" value="COENZYME Q-BINDING PROTEIN COQ10, MITOCHONDRIAL"/>
    <property type="match status" value="1"/>
</dbReference>
<dbReference type="Pfam" id="PF03364">
    <property type="entry name" value="Polyketide_cyc"/>
    <property type="match status" value="1"/>
</dbReference>
<keyword evidence="5" id="KW-1185">Reference proteome</keyword>
<protein>
    <submittedName>
        <fullName evidence="4">Cyclase/dehydrase</fullName>
    </submittedName>
</protein>
<evidence type="ECO:0000313" key="5">
    <source>
        <dbReference type="Proteomes" id="UP000282483"/>
    </source>
</evidence>
<dbReference type="CDD" id="cd07813">
    <property type="entry name" value="COQ10p_like"/>
    <property type="match status" value="1"/>
</dbReference>
<dbReference type="InterPro" id="IPR023393">
    <property type="entry name" value="START-like_dom_sf"/>
</dbReference>
<keyword evidence="2" id="KW-1277">Toxin-antitoxin system</keyword>
<dbReference type="GO" id="GO:0045333">
    <property type="term" value="P:cellular respiration"/>
    <property type="evidence" value="ECO:0007669"/>
    <property type="project" value="InterPro"/>
</dbReference>
<reference evidence="4 5" key="1">
    <citation type="submission" date="2017-03" db="EMBL/GenBank/DDBJ databases">
        <title>The genome sequence of Candidatus Rickettsiella viridis.</title>
        <authorList>
            <person name="Nikoh N."/>
            <person name="Tsuchida T."/>
            <person name="Yamaguchi K."/>
            <person name="Maeda T."/>
            <person name="Shigenobu S."/>
            <person name="Fukatsu T."/>
        </authorList>
    </citation>
    <scope>NUCLEOTIDE SEQUENCE [LARGE SCALE GENOMIC DNA]</scope>
    <source>
        <strain evidence="4 5">Ap-RA04</strain>
    </source>
</reference>